<sequence length="89" mass="9966">MRVANGLVNSLYFVHTSRHRRVSRPCMTHGLCHRHVFRPCVPCTLILGNKMLRIEHTGRDMCMCLSRVRDTASSTGVCPECVTSAPILA</sequence>
<accession>A0A0B0NZE5</accession>
<evidence type="ECO:0000313" key="1">
    <source>
        <dbReference type="EMBL" id="KHG18027.1"/>
    </source>
</evidence>
<keyword evidence="2" id="KW-1185">Reference proteome</keyword>
<reference evidence="2" key="1">
    <citation type="submission" date="2014-09" db="EMBL/GenBank/DDBJ databases">
        <authorList>
            <person name="Mudge J."/>
            <person name="Ramaraj T."/>
            <person name="Lindquist I.E."/>
            <person name="Bharti A.K."/>
            <person name="Sundararajan A."/>
            <person name="Cameron C.T."/>
            <person name="Woodward J.E."/>
            <person name="May G.D."/>
            <person name="Brubaker C."/>
            <person name="Broadhvest J."/>
            <person name="Wilkins T.A."/>
        </authorList>
    </citation>
    <scope>NUCLEOTIDE SEQUENCE</scope>
    <source>
        <strain evidence="2">cv. AKA8401</strain>
    </source>
</reference>
<dbReference type="EMBL" id="KN409681">
    <property type="protein sequence ID" value="KHG18027.1"/>
    <property type="molecule type" value="Genomic_DNA"/>
</dbReference>
<gene>
    <name evidence="1" type="ORF">F383_00576</name>
</gene>
<dbReference type="Proteomes" id="UP000032142">
    <property type="component" value="Unassembled WGS sequence"/>
</dbReference>
<evidence type="ECO:0000313" key="2">
    <source>
        <dbReference type="Proteomes" id="UP000032142"/>
    </source>
</evidence>
<organism evidence="1 2">
    <name type="scientific">Gossypium arboreum</name>
    <name type="common">Tree cotton</name>
    <name type="synonym">Gossypium nanking</name>
    <dbReference type="NCBI Taxonomy" id="29729"/>
    <lineage>
        <taxon>Eukaryota</taxon>
        <taxon>Viridiplantae</taxon>
        <taxon>Streptophyta</taxon>
        <taxon>Embryophyta</taxon>
        <taxon>Tracheophyta</taxon>
        <taxon>Spermatophyta</taxon>
        <taxon>Magnoliopsida</taxon>
        <taxon>eudicotyledons</taxon>
        <taxon>Gunneridae</taxon>
        <taxon>Pentapetalae</taxon>
        <taxon>rosids</taxon>
        <taxon>malvids</taxon>
        <taxon>Malvales</taxon>
        <taxon>Malvaceae</taxon>
        <taxon>Malvoideae</taxon>
        <taxon>Gossypium</taxon>
    </lineage>
</organism>
<proteinExistence type="predicted"/>
<name>A0A0B0NZE5_GOSAR</name>
<dbReference type="AlphaFoldDB" id="A0A0B0NZE5"/>
<protein>
    <submittedName>
        <fullName evidence="1">Uncharacterized protein</fullName>
    </submittedName>
</protein>